<dbReference type="Proteomes" id="UP000836387">
    <property type="component" value="Unassembled WGS sequence"/>
</dbReference>
<gene>
    <name evidence="1" type="ORF">CRV2_00021416</name>
</gene>
<protein>
    <submittedName>
        <fullName evidence="1">Uncharacterized protein</fullName>
    </submittedName>
</protein>
<reference evidence="1" key="1">
    <citation type="submission" date="2020-04" db="EMBL/GenBank/DDBJ databases">
        <authorList>
            <person name="Broberg M."/>
        </authorList>
    </citation>
    <scope>NUCLEOTIDE SEQUENCE</scope>
</reference>
<reference evidence="1" key="2">
    <citation type="submission" date="2021-10" db="EMBL/GenBank/DDBJ databases">
        <authorList>
            <person name="Piombo E."/>
        </authorList>
    </citation>
    <scope>NUCLEOTIDE SEQUENCE</scope>
</reference>
<organism evidence="1 2">
    <name type="scientific">Clonostachys rosea f. rosea IK726</name>
    <dbReference type="NCBI Taxonomy" id="1349383"/>
    <lineage>
        <taxon>Eukaryota</taxon>
        <taxon>Fungi</taxon>
        <taxon>Dikarya</taxon>
        <taxon>Ascomycota</taxon>
        <taxon>Pezizomycotina</taxon>
        <taxon>Sordariomycetes</taxon>
        <taxon>Hypocreomycetidae</taxon>
        <taxon>Hypocreales</taxon>
        <taxon>Bionectriaceae</taxon>
        <taxon>Clonostachys</taxon>
    </lineage>
</organism>
<sequence>MLIQKDANVNIQDGRYGNALQAASAGGHLEIAQMLIRMTLISMPKVESYGNALQAALARGHLEIAQMLIQKDANMDDMAMLFRLLQQEDI</sequence>
<name>A0ACA9UH44_BIOOC</name>
<proteinExistence type="predicted"/>
<dbReference type="EMBL" id="CADEHS020000469">
    <property type="protein sequence ID" value="CAG9952097.1"/>
    <property type="molecule type" value="Genomic_DNA"/>
</dbReference>
<comment type="caution">
    <text evidence="1">The sequence shown here is derived from an EMBL/GenBank/DDBJ whole genome shotgun (WGS) entry which is preliminary data.</text>
</comment>
<keyword evidence="2" id="KW-1185">Reference proteome</keyword>
<accession>A0ACA9UH44</accession>
<evidence type="ECO:0000313" key="2">
    <source>
        <dbReference type="Proteomes" id="UP000836387"/>
    </source>
</evidence>
<evidence type="ECO:0000313" key="1">
    <source>
        <dbReference type="EMBL" id="CAG9952097.1"/>
    </source>
</evidence>